<organism evidence="2 3">
    <name type="scientific">Simplicispira hankyongi</name>
    <dbReference type="NCBI Taxonomy" id="2315688"/>
    <lineage>
        <taxon>Bacteria</taxon>
        <taxon>Pseudomonadati</taxon>
        <taxon>Pseudomonadota</taxon>
        <taxon>Betaproteobacteria</taxon>
        <taxon>Burkholderiales</taxon>
        <taxon>Comamonadaceae</taxon>
        <taxon>Simplicispira</taxon>
    </lineage>
</organism>
<dbReference type="InterPro" id="IPR043502">
    <property type="entry name" value="DNA/RNA_pol_sf"/>
</dbReference>
<name>A0A398C4T4_9BURK</name>
<evidence type="ECO:0000256" key="1">
    <source>
        <dbReference type="ARBA" id="ARBA00022763"/>
    </source>
</evidence>
<dbReference type="CDD" id="cd03468">
    <property type="entry name" value="PolY_like"/>
    <property type="match status" value="1"/>
</dbReference>
<protein>
    <submittedName>
        <fullName evidence="2">DNA polymerase Y family protein</fullName>
    </submittedName>
</protein>
<sequence>MLGHWAALLPLSLPPSPSPIDAASLGTWALQFTPRVALLEEAVVAEVSSCARLFGGMEQLRLKVQAGAEELGARVAWAPTATAALALARQGAGPAERDGFRGPLTGILDPLPLHAIMAVGQHHATLARVGCHTLGDVRALPRGGLSRRFGKALLVGLDLAYGLRPEAYAWITLPETFHARLELMSRVETAPALLFGARRLLVQMAGWLAARRLGATAFTLRWCHDVMRAKDAGTGGEITVRTAQPMQNVEHFSRLLAEHLAKITLLAPAGDIELLASEVTPFVEECRSLIPETLRQGADSDLALERIQARLGQASVQRPVLYADHRLEWMQGWNSDPARRVRSQGQEPRHALPLPTWVLEKPLRLIERNHRPHYQGPLQLLLGPDRVEGGWWHRSGSGAEAQPLNVQRDYWLALSPHAGVLWVFQQRLARDQTAWFLHGSFA</sequence>
<dbReference type="OrthoDB" id="625722at2"/>
<dbReference type="AlphaFoldDB" id="A0A398C4T4"/>
<dbReference type="Proteomes" id="UP000266302">
    <property type="component" value="Unassembled WGS sequence"/>
</dbReference>
<dbReference type="GO" id="GO:0006281">
    <property type="term" value="P:DNA repair"/>
    <property type="evidence" value="ECO:0007669"/>
    <property type="project" value="TreeGrafter"/>
</dbReference>
<keyword evidence="1" id="KW-0227">DNA damage</keyword>
<comment type="caution">
    <text evidence="2">The sequence shown here is derived from an EMBL/GenBank/DDBJ whole genome shotgun (WGS) entry which is preliminary data.</text>
</comment>
<accession>A0A398C4T4</accession>
<dbReference type="PANTHER" id="PTHR35369:SF2">
    <property type="entry name" value="BLR3025 PROTEIN"/>
    <property type="match status" value="1"/>
</dbReference>
<keyword evidence="3" id="KW-1185">Reference proteome</keyword>
<dbReference type="InterPro" id="IPR050356">
    <property type="entry name" value="SulA_CellDiv_inhibitor"/>
</dbReference>
<dbReference type="PANTHER" id="PTHR35369">
    <property type="entry name" value="BLR3025 PROTEIN-RELATED"/>
    <property type="match status" value="1"/>
</dbReference>
<dbReference type="SUPFAM" id="SSF56672">
    <property type="entry name" value="DNA/RNA polymerases"/>
    <property type="match status" value="1"/>
</dbReference>
<evidence type="ECO:0000313" key="2">
    <source>
        <dbReference type="EMBL" id="RID97164.1"/>
    </source>
</evidence>
<proteinExistence type="predicted"/>
<gene>
    <name evidence="2" type="ORF">D3F03_15790</name>
</gene>
<evidence type="ECO:0000313" key="3">
    <source>
        <dbReference type="Proteomes" id="UP000266302"/>
    </source>
</evidence>
<reference evidence="2 3" key="1">
    <citation type="submission" date="2018-09" db="EMBL/GenBank/DDBJ databases">
        <title>Draft genome of Simplicispira sp. NY-02.</title>
        <authorList>
            <person name="Im W.T."/>
        </authorList>
    </citation>
    <scope>NUCLEOTIDE SEQUENCE [LARGE SCALE GENOMIC DNA]</scope>
    <source>
        <strain evidence="2 3">NY-02</strain>
    </source>
</reference>
<dbReference type="EMBL" id="QXJC01000010">
    <property type="protein sequence ID" value="RID97164.1"/>
    <property type="molecule type" value="Genomic_DNA"/>
</dbReference>